<gene>
    <name evidence="1" type="ORF">AJ79_08832</name>
</gene>
<organism evidence="1 2">
    <name type="scientific">Helicocarpus griseus UAMH5409</name>
    <dbReference type="NCBI Taxonomy" id="1447875"/>
    <lineage>
        <taxon>Eukaryota</taxon>
        <taxon>Fungi</taxon>
        <taxon>Dikarya</taxon>
        <taxon>Ascomycota</taxon>
        <taxon>Pezizomycotina</taxon>
        <taxon>Eurotiomycetes</taxon>
        <taxon>Eurotiomycetidae</taxon>
        <taxon>Onygenales</taxon>
        <taxon>Ajellomycetaceae</taxon>
        <taxon>Helicocarpus</taxon>
    </lineage>
</organism>
<dbReference type="AlphaFoldDB" id="A0A2B7WPU6"/>
<proteinExistence type="predicted"/>
<accession>A0A2B7WPU6</accession>
<comment type="caution">
    <text evidence="1">The sequence shown here is derived from an EMBL/GenBank/DDBJ whole genome shotgun (WGS) entry which is preliminary data.</text>
</comment>
<dbReference type="EMBL" id="PDNB01000222">
    <property type="protein sequence ID" value="PGG98579.1"/>
    <property type="molecule type" value="Genomic_DNA"/>
</dbReference>
<keyword evidence="2" id="KW-1185">Reference proteome</keyword>
<evidence type="ECO:0000313" key="1">
    <source>
        <dbReference type="EMBL" id="PGG98579.1"/>
    </source>
</evidence>
<reference evidence="1 2" key="1">
    <citation type="submission" date="2017-10" db="EMBL/GenBank/DDBJ databases">
        <title>Comparative genomics in systemic dimorphic fungi from Ajellomycetaceae.</title>
        <authorList>
            <person name="Munoz J.F."/>
            <person name="Mcewen J.G."/>
            <person name="Clay O.K."/>
            <person name="Cuomo C.A."/>
        </authorList>
    </citation>
    <scope>NUCLEOTIDE SEQUENCE [LARGE SCALE GENOMIC DNA]</scope>
    <source>
        <strain evidence="1 2">UAMH5409</strain>
    </source>
</reference>
<name>A0A2B7WPU6_9EURO</name>
<protein>
    <submittedName>
        <fullName evidence="1">Uncharacterized protein</fullName>
    </submittedName>
</protein>
<evidence type="ECO:0000313" key="2">
    <source>
        <dbReference type="Proteomes" id="UP000223968"/>
    </source>
</evidence>
<sequence>MQEVAVQQAEDPQANPTAEVVEQNLTENSYIQGIKKTLSELEPYENLRSLCLAFPIWQELDDEDYAYESRRVERDRAMSLLMNETYEAILRNPPKILARITSLNIWDLNIENVPIFDKPSFKRFLKQIRNFKLNISTSARTRGDTEHMQRFPDVNKIFFRHLENMEDFGFDLGIVPPQGERVTDILLDGDGKPHSLKDITFRRLRHLEFDSVLICDGLIEFIANHVAQLKSLQLIDCGWCDDDVTNYINGTTNGPEPSPNIKLMKAVLEKRPAMLTYFELTNYYNSENHREYRPRGRVSRPVVEKKFGPGARIIYPRSGFPRIYNQALSYLFGYFVNDRDHELQAELEKLTEENHKRANP</sequence>
<dbReference type="Proteomes" id="UP000223968">
    <property type="component" value="Unassembled WGS sequence"/>
</dbReference>